<reference evidence="8 9" key="1">
    <citation type="submission" date="2020-08" db="EMBL/GenBank/DDBJ databases">
        <title>Genomic Encyclopedia of Type Strains, Phase IV (KMG-IV): sequencing the most valuable type-strain genomes for metagenomic binning, comparative biology and taxonomic classification.</title>
        <authorList>
            <person name="Goeker M."/>
        </authorList>
    </citation>
    <scope>NUCLEOTIDE SEQUENCE [LARGE SCALE GENOMIC DNA]</scope>
    <source>
        <strain evidence="8 9">DSM 29050</strain>
    </source>
</reference>
<sequence length="365" mass="38113">MHLPIEGHMTPQDINANYIADLYGETYLAEDNPAPRKRLMIRALFPGLAVVGIASVAATWFSEHYAMPVILAGLLLGLALNFVSAEQKVHPGLDFCGTSCLRWGIVLLGTQVTVMQIGGLGALAFLGLVCIMALVMGAGLFGARIAGQSNYAGWLAGGATAICGASAALAIYAVIGRERLNQNQFTLTLVGVSLASAIAMSFYPLIAAQLAFTDRQAGFLMGAAIHDVAQSLGGGYSFSQSAGETATIVKLSRVALLAPAVALIGLAIGSGNGQPKSLAAKLKLPWFIIAFFAVVAVNSLVDAPKWVAEYGLLASKAMLLFAVTATAMRSRLDLLLGQGWKAMLPVMLATFTAFIAAATFAWGFL</sequence>
<dbReference type="InterPro" id="IPR018383">
    <property type="entry name" value="UPF0324_pro"/>
</dbReference>
<keyword evidence="4 7" id="KW-0812">Transmembrane</keyword>
<comment type="caution">
    <text evidence="8">The sequence shown here is derived from an EMBL/GenBank/DDBJ whole genome shotgun (WGS) entry which is preliminary data.</text>
</comment>
<dbReference type="GO" id="GO:0005886">
    <property type="term" value="C:plasma membrane"/>
    <property type="evidence" value="ECO:0007669"/>
    <property type="project" value="UniProtKB-SubCell"/>
</dbReference>
<feature type="transmembrane region" description="Helical" evidence="7">
    <location>
        <begin position="284"/>
        <end position="301"/>
    </location>
</feature>
<evidence type="ECO:0000256" key="7">
    <source>
        <dbReference type="SAM" id="Phobius"/>
    </source>
</evidence>
<keyword evidence="6 7" id="KW-0472">Membrane</keyword>
<evidence type="ECO:0000256" key="2">
    <source>
        <dbReference type="ARBA" id="ARBA00007977"/>
    </source>
</evidence>
<dbReference type="AlphaFoldDB" id="A0A840AUS1"/>
<comment type="subcellular location">
    <subcellularLocation>
        <location evidence="1">Cell membrane</location>
        <topology evidence="1">Multi-pass membrane protein</topology>
    </subcellularLocation>
</comment>
<accession>A0A840AUS1</accession>
<proteinExistence type="inferred from homology"/>
<keyword evidence="9" id="KW-1185">Reference proteome</keyword>
<feature type="transmembrane region" description="Helical" evidence="7">
    <location>
        <begin position="187"/>
        <end position="212"/>
    </location>
</feature>
<name>A0A840AUS1_9SPHN</name>
<evidence type="ECO:0000256" key="1">
    <source>
        <dbReference type="ARBA" id="ARBA00004651"/>
    </source>
</evidence>
<feature type="transmembrane region" description="Helical" evidence="7">
    <location>
        <begin position="254"/>
        <end position="272"/>
    </location>
</feature>
<evidence type="ECO:0000313" key="8">
    <source>
        <dbReference type="EMBL" id="MBB3941898.1"/>
    </source>
</evidence>
<feature type="transmembrane region" description="Helical" evidence="7">
    <location>
        <begin position="39"/>
        <end position="59"/>
    </location>
</feature>
<dbReference type="PANTHER" id="PTHR30106">
    <property type="entry name" value="INNER MEMBRANE PROTEIN YEIH-RELATED"/>
    <property type="match status" value="1"/>
</dbReference>
<evidence type="ECO:0000256" key="6">
    <source>
        <dbReference type="ARBA" id="ARBA00023136"/>
    </source>
</evidence>
<evidence type="ECO:0000256" key="4">
    <source>
        <dbReference type="ARBA" id="ARBA00022692"/>
    </source>
</evidence>
<dbReference type="EMBL" id="JACIEA010000001">
    <property type="protein sequence ID" value="MBB3941898.1"/>
    <property type="molecule type" value="Genomic_DNA"/>
</dbReference>
<dbReference type="PANTHER" id="PTHR30106:SF2">
    <property type="entry name" value="UPF0324 INNER MEMBRANE PROTEIN YEIH"/>
    <property type="match status" value="1"/>
</dbReference>
<dbReference type="RefSeq" id="WP_246336990.1">
    <property type="nucleotide sequence ID" value="NZ_BAABBG010000001.1"/>
</dbReference>
<keyword evidence="5 7" id="KW-1133">Transmembrane helix</keyword>
<keyword evidence="3" id="KW-1003">Cell membrane</keyword>
<evidence type="ECO:0000256" key="3">
    <source>
        <dbReference type="ARBA" id="ARBA00022475"/>
    </source>
</evidence>
<dbReference type="Proteomes" id="UP000581447">
    <property type="component" value="Unassembled WGS sequence"/>
</dbReference>
<feature type="transmembrane region" description="Helical" evidence="7">
    <location>
        <begin position="340"/>
        <end position="364"/>
    </location>
</feature>
<organism evidence="8 9">
    <name type="scientific">Sphingorhabdus rigui</name>
    <dbReference type="NCBI Taxonomy" id="1282858"/>
    <lineage>
        <taxon>Bacteria</taxon>
        <taxon>Pseudomonadati</taxon>
        <taxon>Pseudomonadota</taxon>
        <taxon>Alphaproteobacteria</taxon>
        <taxon>Sphingomonadales</taxon>
        <taxon>Sphingomonadaceae</taxon>
        <taxon>Sphingorhabdus</taxon>
    </lineage>
</organism>
<dbReference type="Pfam" id="PF03601">
    <property type="entry name" value="Cons_hypoth698"/>
    <property type="match status" value="1"/>
</dbReference>
<comment type="similarity">
    <text evidence="2">Belongs to the UPF0324 family.</text>
</comment>
<gene>
    <name evidence="8" type="ORF">GGR91_000120</name>
</gene>
<evidence type="ECO:0000313" key="9">
    <source>
        <dbReference type="Proteomes" id="UP000581447"/>
    </source>
</evidence>
<feature type="transmembrane region" description="Helical" evidence="7">
    <location>
        <begin position="65"/>
        <end position="83"/>
    </location>
</feature>
<feature type="transmembrane region" description="Helical" evidence="7">
    <location>
        <begin position="307"/>
        <end position="328"/>
    </location>
</feature>
<feature type="transmembrane region" description="Helical" evidence="7">
    <location>
        <begin position="151"/>
        <end position="175"/>
    </location>
</feature>
<feature type="transmembrane region" description="Helical" evidence="7">
    <location>
        <begin position="120"/>
        <end position="145"/>
    </location>
</feature>
<protein>
    <submittedName>
        <fullName evidence="8">Putative integral membrane protein (TIGR00698 family)</fullName>
    </submittedName>
</protein>
<evidence type="ECO:0000256" key="5">
    <source>
        <dbReference type="ARBA" id="ARBA00022989"/>
    </source>
</evidence>